<dbReference type="InterPro" id="IPR021708">
    <property type="entry name" value="DUF3291"/>
</dbReference>
<dbReference type="SUPFAM" id="SSF54909">
    <property type="entry name" value="Dimeric alpha+beta barrel"/>
    <property type="match status" value="1"/>
</dbReference>
<evidence type="ECO:0000313" key="2">
    <source>
        <dbReference type="EMBL" id="OQP60453.1"/>
    </source>
</evidence>
<evidence type="ECO:0000259" key="1">
    <source>
        <dbReference type="Pfam" id="PF11695"/>
    </source>
</evidence>
<dbReference type="Pfam" id="PF11695">
    <property type="entry name" value="DUF3291"/>
    <property type="match status" value="1"/>
</dbReference>
<dbReference type="Proteomes" id="UP000192796">
    <property type="component" value="Unassembled WGS sequence"/>
</dbReference>
<sequence length="154" mass="17995">MKYHLAQLNIGKILGPIDSPVMAEFVANLDPINSLAEKSPGFVWRLKDDSNNATSIKVYDDDFIIVNMSVWENVDALFQFVYQSQHTEYVKRRKEWFEKMPEMYMALWYVPSGHAPTVQEAVERLNYLRKHGETPHAFSFRKRFTVEEALGFMV</sequence>
<dbReference type="RefSeq" id="WP_081153167.1">
    <property type="nucleotide sequence ID" value="NZ_LVYD01000063.1"/>
</dbReference>
<name>A0A1V9FQ16_9BACT</name>
<proteinExistence type="predicted"/>
<organism evidence="2 3">
    <name type="scientific">Niastella vici</name>
    <dbReference type="NCBI Taxonomy" id="1703345"/>
    <lineage>
        <taxon>Bacteria</taxon>
        <taxon>Pseudomonadati</taxon>
        <taxon>Bacteroidota</taxon>
        <taxon>Chitinophagia</taxon>
        <taxon>Chitinophagales</taxon>
        <taxon>Chitinophagaceae</taxon>
        <taxon>Niastella</taxon>
    </lineage>
</organism>
<accession>A0A1V9FQ16</accession>
<comment type="caution">
    <text evidence="2">The sequence shown here is derived from an EMBL/GenBank/DDBJ whole genome shotgun (WGS) entry which is preliminary data.</text>
</comment>
<protein>
    <recommendedName>
        <fullName evidence="1">DUF3291 domain-containing protein</fullName>
    </recommendedName>
</protein>
<evidence type="ECO:0000313" key="3">
    <source>
        <dbReference type="Proteomes" id="UP000192796"/>
    </source>
</evidence>
<gene>
    <name evidence="2" type="ORF">A3860_33565</name>
</gene>
<feature type="domain" description="DUF3291" evidence="1">
    <location>
        <begin position="5"/>
        <end position="142"/>
    </location>
</feature>
<dbReference type="AlphaFoldDB" id="A0A1V9FQ16"/>
<dbReference type="STRING" id="1703345.A3860_33565"/>
<dbReference type="OrthoDB" id="2376237at2"/>
<dbReference type="EMBL" id="LVYD01000063">
    <property type="protein sequence ID" value="OQP60453.1"/>
    <property type="molecule type" value="Genomic_DNA"/>
</dbReference>
<reference evidence="2 3" key="1">
    <citation type="submission" date="2016-03" db="EMBL/GenBank/DDBJ databases">
        <title>Niastella vici sp. nov., isolated from farmland soil.</title>
        <authorList>
            <person name="Chen L."/>
            <person name="Wang D."/>
            <person name="Yang S."/>
            <person name="Wang G."/>
        </authorList>
    </citation>
    <scope>NUCLEOTIDE SEQUENCE [LARGE SCALE GENOMIC DNA]</scope>
    <source>
        <strain evidence="2 3">DJ57</strain>
    </source>
</reference>
<keyword evidence="3" id="KW-1185">Reference proteome</keyword>
<dbReference type="InterPro" id="IPR011008">
    <property type="entry name" value="Dimeric_a/b-barrel"/>
</dbReference>